<keyword evidence="2" id="KW-0143">Chaperone</keyword>
<comment type="similarity">
    <text evidence="1">Belongs to the UreD family.</text>
</comment>
<dbReference type="RefSeq" id="WP_322608343.1">
    <property type="nucleotide sequence ID" value="NZ_JARVCO010000010.1"/>
</dbReference>
<protein>
    <submittedName>
        <fullName evidence="3">Urease accessory protein UreD</fullName>
    </submittedName>
</protein>
<dbReference type="Proteomes" id="UP001290861">
    <property type="component" value="Unassembled WGS sequence"/>
</dbReference>
<dbReference type="PANTHER" id="PTHR33643:SF1">
    <property type="entry name" value="UREASE ACCESSORY PROTEIN D"/>
    <property type="match status" value="1"/>
</dbReference>
<dbReference type="HAMAP" id="MF_01384">
    <property type="entry name" value="UreD"/>
    <property type="match status" value="1"/>
</dbReference>
<reference evidence="3 4" key="1">
    <citation type="journal article" date="2024" name="Appl. Environ. Microbiol.">
        <title>Pontiella agarivorans sp. nov., a novel marine anaerobic bacterium capable of degrading macroalgal polysaccharides and fixing nitrogen.</title>
        <authorList>
            <person name="Liu N."/>
            <person name="Kivenson V."/>
            <person name="Peng X."/>
            <person name="Cui Z."/>
            <person name="Lankiewicz T.S."/>
            <person name="Gosselin K.M."/>
            <person name="English C.J."/>
            <person name="Blair E.M."/>
            <person name="O'Malley M.A."/>
            <person name="Valentine D.L."/>
        </authorList>
    </citation>
    <scope>NUCLEOTIDE SEQUENCE [LARGE SCALE GENOMIC DNA]</scope>
    <source>
        <strain evidence="3 4">NLcol2</strain>
    </source>
</reference>
<proteinExistence type="inferred from homology"/>
<dbReference type="Pfam" id="PF01774">
    <property type="entry name" value="UreD"/>
    <property type="match status" value="1"/>
</dbReference>
<evidence type="ECO:0000256" key="1">
    <source>
        <dbReference type="ARBA" id="ARBA00007177"/>
    </source>
</evidence>
<evidence type="ECO:0000313" key="3">
    <source>
        <dbReference type="EMBL" id="MDZ8118544.1"/>
    </source>
</evidence>
<sequence>MKTSRLELDRIRSKTRVTRMVSRAPLRLLETGTHEDAVEIQLSSYGGGMLQGDRIGLNVRCGEATGLLLKSQANTHVYKNEIDELAVQTLHADCGDRTRVRILPEPVVLHAGAQFRQEQHWNISPTTDFVLADWMQSGRSESAEQFAFDRFESVVCIAVDGNPVLEERFSCCPATDDIRSPAVFGPFDLMMNVYLLGPSADHLLERLKPFLDFQQHHTDALPQASSRPNPEMLCALNPLPFGGHILRCLARTRRQLQPVMDVLSR</sequence>
<gene>
    <name evidence="3" type="ORF">P9H32_07875</name>
</gene>
<dbReference type="InterPro" id="IPR002669">
    <property type="entry name" value="UreD"/>
</dbReference>
<name>A0ABU5MWH5_9BACT</name>
<evidence type="ECO:0000256" key="2">
    <source>
        <dbReference type="ARBA" id="ARBA00023186"/>
    </source>
</evidence>
<evidence type="ECO:0000313" key="4">
    <source>
        <dbReference type="Proteomes" id="UP001290861"/>
    </source>
</evidence>
<dbReference type="PANTHER" id="PTHR33643">
    <property type="entry name" value="UREASE ACCESSORY PROTEIN D"/>
    <property type="match status" value="1"/>
</dbReference>
<organism evidence="3 4">
    <name type="scientific">Pontiella agarivorans</name>
    <dbReference type="NCBI Taxonomy" id="3038953"/>
    <lineage>
        <taxon>Bacteria</taxon>
        <taxon>Pseudomonadati</taxon>
        <taxon>Kiritimatiellota</taxon>
        <taxon>Kiritimatiellia</taxon>
        <taxon>Kiritimatiellales</taxon>
        <taxon>Pontiellaceae</taxon>
        <taxon>Pontiella</taxon>
    </lineage>
</organism>
<accession>A0ABU5MWH5</accession>
<keyword evidence="4" id="KW-1185">Reference proteome</keyword>
<comment type="caution">
    <text evidence="3">The sequence shown here is derived from an EMBL/GenBank/DDBJ whole genome shotgun (WGS) entry which is preliminary data.</text>
</comment>
<dbReference type="EMBL" id="JARVCO010000010">
    <property type="protein sequence ID" value="MDZ8118544.1"/>
    <property type="molecule type" value="Genomic_DNA"/>
</dbReference>